<accession>A0AAW0D7S9</accession>
<dbReference type="InterPro" id="IPR052953">
    <property type="entry name" value="Ser-rich/MCO-related"/>
</dbReference>
<evidence type="ECO:0000313" key="2">
    <source>
        <dbReference type="EMBL" id="KAK7048597.1"/>
    </source>
</evidence>
<dbReference type="EMBL" id="JAWWNJ010000009">
    <property type="protein sequence ID" value="KAK7048597.1"/>
    <property type="molecule type" value="Genomic_DNA"/>
</dbReference>
<gene>
    <name evidence="2" type="ORF">R3P38DRAFT_2870350</name>
</gene>
<dbReference type="Proteomes" id="UP001362999">
    <property type="component" value="Unassembled WGS sequence"/>
</dbReference>
<keyword evidence="3" id="KW-1185">Reference proteome</keyword>
<dbReference type="SUPFAM" id="SSF49503">
    <property type="entry name" value="Cupredoxins"/>
    <property type="match status" value="1"/>
</dbReference>
<organism evidence="2 3">
    <name type="scientific">Favolaschia claudopus</name>
    <dbReference type="NCBI Taxonomy" id="2862362"/>
    <lineage>
        <taxon>Eukaryota</taxon>
        <taxon>Fungi</taxon>
        <taxon>Dikarya</taxon>
        <taxon>Basidiomycota</taxon>
        <taxon>Agaricomycotina</taxon>
        <taxon>Agaricomycetes</taxon>
        <taxon>Agaricomycetidae</taxon>
        <taxon>Agaricales</taxon>
        <taxon>Marasmiineae</taxon>
        <taxon>Mycenaceae</taxon>
        <taxon>Favolaschia</taxon>
    </lineage>
</organism>
<dbReference type="Gene3D" id="2.60.40.420">
    <property type="entry name" value="Cupredoxins - blue copper proteins"/>
    <property type="match status" value="1"/>
</dbReference>
<protein>
    <submittedName>
        <fullName evidence="2">Serine-threonine rich</fullName>
    </submittedName>
</protein>
<feature type="signal peptide" evidence="1">
    <location>
        <begin position="1"/>
        <end position="17"/>
    </location>
</feature>
<feature type="chain" id="PRO_5043945481" evidence="1">
    <location>
        <begin position="18"/>
        <end position="172"/>
    </location>
</feature>
<dbReference type="CDD" id="cd00920">
    <property type="entry name" value="Cupredoxin"/>
    <property type="match status" value="1"/>
</dbReference>
<name>A0AAW0D7S9_9AGAR</name>
<sequence length="172" mass="17549">MHFLALASLALAPFVAAADITVKVGEAGGLTYNPNNVTAAAGDKIIFQFLAKNHSTFGNPCALMTTPVAGIDSGYQFVAANATMVPEWSFTVMNASSPLWFFCAQTGHCGKGMVFSVNAPSVGNTFEAFQAAAMATSGQAPPTNPPNSALLTRASGTGMVAVAFGVLAGLLL</sequence>
<evidence type="ECO:0000256" key="1">
    <source>
        <dbReference type="SAM" id="SignalP"/>
    </source>
</evidence>
<keyword evidence="1" id="KW-0732">Signal</keyword>
<dbReference type="AlphaFoldDB" id="A0AAW0D7S9"/>
<comment type="caution">
    <text evidence="2">The sequence shown here is derived from an EMBL/GenBank/DDBJ whole genome shotgun (WGS) entry which is preliminary data.</text>
</comment>
<dbReference type="PANTHER" id="PTHR34883:SF4">
    <property type="entry name" value="CUPREDOXIN"/>
    <property type="match status" value="1"/>
</dbReference>
<reference evidence="2 3" key="1">
    <citation type="journal article" date="2024" name="J Genomics">
        <title>Draft genome sequencing and assembly of Favolaschia claudopus CIRM-BRFM 2984 isolated from oak limbs.</title>
        <authorList>
            <person name="Navarro D."/>
            <person name="Drula E."/>
            <person name="Chaduli D."/>
            <person name="Cazenave R."/>
            <person name="Ahrendt S."/>
            <person name="Wang J."/>
            <person name="Lipzen A."/>
            <person name="Daum C."/>
            <person name="Barry K."/>
            <person name="Grigoriev I.V."/>
            <person name="Favel A."/>
            <person name="Rosso M.N."/>
            <person name="Martin F."/>
        </authorList>
    </citation>
    <scope>NUCLEOTIDE SEQUENCE [LARGE SCALE GENOMIC DNA]</scope>
    <source>
        <strain evidence="2 3">CIRM-BRFM 2984</strain>
    </source>
</reference>
<evidence type="ECO:0000313" key="3">
    <source>
        <dbReference type="Proteomes" id="UP001362999"/>
    </source>
</evidence>
<dbReference type="InterPro" id="IPR008972">
    <property type="entry name" value="Cupredoxin"/>
</dbReference>
<proteinExistence type="predicted"/>
<dbReference type="PANTHER" id="PTHR34883">
    <property type="entry name" value="SERINE-RICH PROTEIN, PUTATIVE-RELATED-RELATED"/>
    <property type="match status" value="1"/>
</dbReference>